<keyword evidence="2" id="KW-1133">Transmembrane helix</keyword>
<evidence type="ECO:0008006" key="5">
    <source>
        <dbReference type="Google" id="ProtNLM"/>
    </source>
</evidence>
<feature type="compositionally biased region" description="Acidic residues" evidence="1">
    <location>
        <begin position="10"/>
        <end position="19"/>
    </location>
</feature>
<feature type="transmembrane region" description="Helical" evidence="2">
    <location>
        <begin position="50"/>
        <end position="70"/>
    </location>
</feature>
<accession>A0ABD3M976</accession>
<keyword evidence="2" id="KW-0812">Transmembrane</keyword>
<name>A0ABD3M976_9STRA</name>
<proteinExistence type="predicted"/>
<dbReference type="Proteomes" id="UP001530293">
    <property type="component" value="Unassembled WGS sequence"/>
</dbReference>
<protein>
    <recommendedName>
        <fullName evidence="5">Glutathione gamma-glutamylcysteinyltransferase</fullName>
    </recommendedName>
</protein>
<feature type="region of interest" description="Disordered" evidence="1">
    <location>
        <begin position="1"/>
        <end position="34"/>
    </location>
</feature>
<dbReference type="AlphaFoldDB" id="A0ABD3M976"/>
<comment type="caution">
    <text evidence="3">The sequence shown here is derived from an EMBL/GenBank/DDBJ whole genome shotgun (WGS) entry which is preliminary data.</text>
</comment>
<evidence type="ECO:0000313" key="4">
    <source>
        <dbReference type="Proteomes" id="UP001530293"/>
    </source>
</evidence>
<evidence type="ECO:0000313" key="3">
    <source>
        <dbReference type="EMBL" id="KAL3760645.1"/>
    </source>
</evidence>
<evidence type="ECO:0000256" key="1">
    <source>
        <dbReference type="SAM" id="MobiDB-lite"/>
    </source>
</evidence>
<gene>
    <name evidence="3" type="ORF">ACHAWU_002467</name>
</gene>
<organism evidence="3 4">
    <name type="scientific">Discostella pseudostelligera</name>
    <dbReference type="NCBI Taxonomy" id="259834"/>
    <lineage>
        <taxon>Eukaryota</taxon>
        <taxon>Sar</taxon>
        <taxon>Stramenopiles</taxon>
        <taxon>Ochrophyta</taxon>
        <taxon>Bacillariophyta</taxon>
        <taxon>Coscinodiscophyceae</taxon>
        <taxon>Thalassiosirophycidae</taxon>
        <taxon>Stephanodiscales</taxon>
        <taxon>Stephanodiscaceae</taxon>
        <taxon>Discostella</taxon>
    </lineage>
</organism>
<dbReference type="InterPro" id="IPR038156">
    <property type="entry name" value="PCS_N_sf"/>
</dbReference>
<dbReference type="SUPFAM" id="SSF54001">
    <property type="entry name" value="Cysteine proteinases"/>
    <property type="match status" value="1"/>
</dbReference>
<keyword evidence="4" id="KW-1185">Reference proteome</keyword>
<dbReference type="EMBL" id="JALLBG020000178">
    <property type="protein sequence ID" value="KAL3760645.1"/>
    <property type="molecule type" value="Genomic_DNA"/>
</dbReference>
<reference evidence="3 4" key="1">
    <citation type="submission" date="2024-10" db="EMBL/GenBank/DDBJ databases">
        <title>Updated reference genomes for cyclostephanoid diatoms.</title>
        <authorList>
            <person name="Roberts W.R."/>
            <person name="Alverson A.J."/>
        </authorList>
    </citation>
    <scope>NUCLEOTIDE SEQUENCE [LARGE SCALE GENOMIC DNA]</scope>
    <source>
        <strain evidence="3 4">AJA232-27</strain>
    </source>
</reference>
<dbReference type="InterPro" id="IPR038765">
    <property type="entry name" value="Papain-like_cys_pep_sf"/>
</dbReference>
<evidence type="ECO:0000256" key="2">
    <source>
        <dbReference type="SAM" id="Phobius"/>
    </source>
</evidence>
<dbReference type="Gene3D" id="3.90.70.30">
    <property type="entry name" value="Phytochelatin synthase, N-terminal domain"/>
    <property type="match status" value="1"/>
</dbReference>
<sequence>MSPPTATAPVDDDDIDDGNVSEQQHPHHYPPHQLAVDHPPPLIKSMAQLIIFHGLIPLILPILAPAAIAYKVLTDHSFRITFPPASYKLYSLVNSATTSPISKAWYYQHPSLLNQLWKLASARAYIDTSTGMPLVEYQMQEGYCGSATQRCILRSFGLSNTILPPQQRGESKPIPWCTHITQIANESSNGTMSLSTQIIEGNVSYDEFVSKLRNGLANPNVRIACNFLRSVLMGFEKIRYLPINLMFSLMGGHFSPIIGMIDQPQPEDDSTTNTTIPEEVGDDYPLVAIFDTNHKYNGVYFVPAKRLYEAVNTVDLFNNSHRAIILVENNETR</sequence>
<keyword evidence="2" id="KW-0472">Membrane</keyword>